<evidence type="ECO:0000256" key="1">
    <source>
        <dbReference type="ARBA" id="ARBA00004123"/>
    </source>
</evidence>
<reference evidence="10 11" key="1">
    <citation type="submission" date="2024-08" db="EMBL/GenBank/DDBJ databases">
        <authorList>
            <person name="Cucini C."/>
            <person name="Frati F."/>
        </authorList>
    </citation>
    <scope>NUCLEOTIDE SEQUENCE [LARGE SCALE GENOMIC DNA]</scope>
</reference>
<dbReference type="SUPFAM" id="SSF47113">
    <property type="entry name" value="Histone-fold"/>
    <property type="match status" value="1"/>
</dbReference>
<comment type="caution">
    <text evidence="10">The sequence shown here is derived from an EMBL/GenBank/DDBJ whole genome shotgun (WGS) entry which is preliminary data.</text>
</comment>
<evidence type="ECO:0000256" key="3">
    <source>
        <dbReference type="ARBA" id="ARBA00017484"/>
    </source>
</evidence>
<comment type="subcellular location">
    <subcellularLocation>
        <location evidence="1">Nucleus</location>
    </subcellularLocation>
</comment>
<feature type="transmembrane region" description="Helical" evidence="8">
    <location>
        <begin position="95"/>
        <end position="113"/>
    </location>
</feature>
<organism evidence="10 11">
    <name type="scientific">Orchesella dallaii</name>
    <dbReference type="NCBI Taxonomy" id="48710"/>
    <lineage>
        <taxon>Eukaryota</taxon>
        <taxon>Metazoa</taxon>
        <taxon>Ecdysozoa</taxon>
        <taxon>Arthropoda</taxon>
        <taxon>Hexapoda</taxon>
        <taxon>Collembola</taxon>
        <taxon>Entomobryomorpha</taxon>
        <taxon>Entomobryoidea</taxon>
        <taxon>Orchesellidae</taxon>
        <taxon>Orchesellinae</taxon>
        <taxon>Orchesella</taxon>
    </lineage>
</organism>
<evidence type="ECO:0000259" key="9">
    <source>
        <dbReference type="Pfam" id="PF03847"/>
    </source>
</evidence>
<keyword evidence="8" id="KW-0812">Transmembrane</keyword>
<dbReference type="EMBL" id="CAXLJM020000020">
    <property type="protein sequence ID" value="CAL8087370.1"/>
    <property type="molecule type" value="Genomic_DNA"/>
</dbReference>
<dbReference type="PANTHER" id="PTHR12264:SF21">
    <property type="entry name" value="TRANSCRIPTION INITIATION FACTOR TFIID SUBUNIT 12"/>
    <property type="match status" value="1"/>
</dbReference>
<keyword evidence="8" id="KW-0472">Membrane</keyword>
<evidence type="ECO:0000256" key="4">
    <source>
        <dbReference type="ARBA" id="ARBA00023015"/>
    </source>
</evidence>
<dbReference type="Gene3D" id="1.10.20.10">
    <property type="entry name" value="Histone, subunit A"/>
    <property type="match status" value="1"/>
</dbReference>
<dbReference type="InterPro" id="IPR009072">
    <property type="entry name" value="Histone-fold"/>
</dbReference>
<keyword evidence="6" id="KW-0539">Nucleus</keyword>
<name>A0ABP1Q9F7_9HEXA</name>
<protein>
    <recommendedName>
        <fullName evidence="3">Transcription initiation factor TFIID subunit 12</fullName>
    </recommendedName>
</protein>
<dbReference type="CDD" id="cd07981">
    <property type="entry name" value="HFD_TAF12"/>
    <property type="match status" value="1"/>
</dbReference>
<dbReference type="Pfam" id="PF03847">
    <property type="entry name" value="TFIID_20kDa"/>
    <property type="match status" value="1"/>
</dbReference>
<evidence type="ECO:0000256" key="5">
    <source>
        <dbReference type="ARBA" id="ARBA00023163"/>
    </source>
</evidence>
<feature type="compositionally biased region" description="Low complexity" evidence="7">
    <location>
        <begin position="158"/>
        <end position="176"/>
    </location>
</feature>
<keyword evidence="11" id="KW-1185">Reference proteome</keyword>
<proteinExistence type="inferred from homology"/>
<evidence type="ECO:0000313" key="10">
    <source>
        <dbReference type="EMBL" id="CAL8087370.1"/>
    </source>
</evidence>
<gene>
    <name evidence="10" type="ORF">ODALV1_LOCUS6715</name>
</gene>
<feature type="region of interest" description="Disordered" evidence="7">
    <location>
        <begin position="148"/>
        <end position="187"/>
    </location>
</feature>
<dbReference type="Proteomes" id="UP001642540">
    <property type="component" value="Unassembled WGS sequence"/>
</dbReference>
<accession>A0ABP1Q9F7</accession>
<comment type="similarity">
    <text evidence="2">Belongs to the TAF12 family.</text>
</comment>
<evidence type="ECO:0000256" key="2">
    <source>
        <dbReference type="ARBA" id="ARBA00007530"/>
    </source>
</evidence>
<dbReference type="PANTHER" id="PTHR12264">
    <property type="entry name" value="TRANSCRIPTION INITIATION FACTOR TFIID SUBUNIT 12"/>
    <property type="match status" value="1"/>
</dbReference>
<evidence type="ECO:0000256" key="7">
    <source>
        <dbReference type="SAM" id="MobiDB-lite"/>
    </source>
</evidence>
<dbReference type="InterPro" id="IPR037794">
    <property type="entry name" value="TAF12"/>
</dbReference>
<keyword evidence="8" id="KW-1133">Transmembrane helix</keyword>
<sequence length="298" mass="33517">MKQKWDRYWTSTGANVDSRIWFFRNWIYGEVKVASEFYTPKVPENALSGAEVMEPDEAVYLAKPEAQLELSYKYFNEYRMANGIKRLSQKKSLKIAPVILVGLSISVLLLKVLQHTTITIFELAETFGDCKRSWHRAANQNNFTLKMASMNGPNNCHNNSTPPGGPSSSSPINASTSGGGQSQVQHPQAPNVILTRKCLQDLVKQVDPNEQLDEDVEDLLLGYADEFFEQIIEGACAVAAHRKASAVEVRDLQTYLERSSNIWVPGFGSDETKAYKRAPVTEAHKQRMALIKKQLKKY</sequence>
<keyword evidence="5" id="KW-0804">Transcription</keyword>
<dbReference type="InterPro" id="IPR003228">
    <property type="entry name" value="TFIID_TAF12_dom"/>
</dbReference>
<keyword evidence="4" id="KW-0805">Transcription regulation</keyword>
<evidence type="ECO:0000313" key="11">
    <source>
        <dbReference type="Proteomes" id="UP001642540"/>
    </source>
</evidence>
<evidence type="ECO:0000256" key="6">
    <source>
        <dbReference type="ARBA" id="ARBA00023242"/>
    </source>
</evidence>
<evidence type="ECO:0000256" key="8">
    <source>
        <dbReference type="SAM" id="Phobius"/>
    </source>
</evidence>
<feature type="domain" description="Transcription initiation factor TFIID subunit 12" evidence="9">
    <location>
        <begin position="196"/>
        <end position="262"/>
    </location>
</feature>